<dbReference type="Pfam" id="PF02458">
    <property type="entry name" value="Transferase"/>
    <property type="match status" value="1"/>
</dbReference>
<comment type="similarity">
    <text evidence="1">Belongs to the plant acyltransferase family.</text>
</comment>
<dbReference type="PANTHER" id="PTHR31642:SF160">
    <property type="entry name" value="HXXXD-TYPE ACYL-TRANSFERASE FAMILY PROTEIN"/>
    <property type="match status" value="1"/>
</dbReference>
<reference evidence="2 3" key="1">
    <citation type="submission" date="2024-09" db="EMBL/GenBank/DDBJ databases">
        <title>Chromosome-scale assembly of Riccia fluitans.</title>
        <authorList>
            <person name="Paukszto L."/>
            <person name="Sawicki J."/>
            <person name="Karawczyk K."/>
            <person name="Piernik-Szablinska J."/>
            <person name="Szczecinska M."/>
            <person name="Mazdziarz M."/>
        </authorList>
    </citation>
    <scope>NUCLEOTIDE SEQUENCE [LARGE SCALE GENOMIC DNA]</scope>
    <source>
        <strain evidence="2">Rf_01</strain>
        <tissue evidence="2">Aerial parts of the thallus</tissue>
    </source>
</reference>
<keyword evidence="3" id="KW-1185">Reference proteome</keyword>
<organism evidence="2 3">
    <name type="scientific">Riccia fluitans</name>
    <dbReference type="NCBI Taxonomy" id="41844"/>
    <lineage>
        <taxon>Eukaryota</taxon>
        <taxon>Viridiplantae</taxon>
        <taxon>Streptophyta</taxon>
        <taxon>Embryophyta</taxon>
        <taxon>Marchantiophyta</taxon>
        <taxon>Marchantiopsida</taxon>
        <taxon>Marchantiidae</taxon>
        <taxon>Marchantiales</taxon>
        <taxon>Ricciaceae</taxon>
        <taxon>Riccia</taxon>
    </lineage>
</organism>
<evidence type="ECO:0000256" key="1">
    <source>
        <dbReference type="ARBA" id="ARBA00009861"/>
    </source>
</evidence>
<dbReference type="InterPro" id="IPR023213">
    <property type="entry name" value="CAT-like_dom_sf"/>
</dbReference>
<name>A0ABD1Y4A3_9MARC</name>
<dbReference type="Proteomes" id="UP001605036">
    <property type="component" value="Unassembled WGS sequence"/>
</dbReference>
<sequence length="493" mass="54870">MKVKTTARTWIAPATPTKKHWLSLSNLDRVVNPTFVSVIFFFEAPMHSMVPYVEMVSTLKDSLRKVLVHFYPLAGRLAMRDDGLVDLHCNDAGAMFFEAFVDQELSEATGGYGQTFPSLSGLEAARLGPGPVYLPDQLTALPVLIVQVTRFKCNSVSVAVNWHHTVADGYSGCHFVRSWSEVARGEPVSLIPVHTRELLRPRDSLDPSLVQQYSTDAIKTEDLRSVTHLKKAPPVSKVFHIAKESVQWLRNTVMAEQEKCARPLSTVEVMSAFLWKAMVSARQPQHQKVGDDIESKEIRTGTTTAADDLGNQNSTPEQPKRTRFFMFVDGRKRLNLPSGYFGNVVCSACAVSDEEEIRTRPLSHIGTLIGSATRGITEEYFRSIIDWVEMNGLTSASKSEHVNSVGQDVAGTFWIHFPLYEIDFGWGKPAFATRNAPPRPLIDGIGMIPSFQGPGNMAAVLNLHSDRMKNLERDPMFRSLFSDTPLGRVTEMS</sequence>
<evidence type="ECO:0000313" key="3">
    <source>
        <dbReference type="Proteomes" id="UP001605036"/>
    </source>
</evidence>
<accession>A0ABD1Y4A3</accession>
<dbReference type="Gene3D" id="3.30.559.10">
    <property type="entry name" value="Chloramphenicol acetyltransferase-like domain"/>
    <property type="match status" value="2"/>
</dbReference>
<dbReference type="InterPro" id="IPR050317">
    <property type="entry name" value="Plant_Fungal_Acyltransferase"/>
</dbReference>
<gene>
    <name evidence="2" type="ORF">R1flu_001772</name>
</gene>
<dbReference type="EMBL" id="JBHFFA010000006">
    <property type="protein sequence ID" value="KAL2621567.1"/>
    <property type="molecule type" value="Genomic_DNA"/>
</dbReference>
<dbReference type="AlphaFoldDB" id="A0ABD1Y4A3"/>
<evidence type="ECO:0000313" key="2">
    <source>
        <dbReference type="EMBL" id="KAL2621567.1"/>
    </source>
</evidence>
<protein>
    <submittedName>
        <fullName evidence="2">Uncharacterized protein</fullName>
    </submittedName>
</protein>
<comment type="caution">
    <text evidence="2">The sequence shown here is derived from an EMBL/GenBank/DDBJ whole genome shotgun (WGS) entry which is preliminary data.</text>
</comment>
<proteinExistence type="inferred from homology"/>
<dbReference type="PANTHER" id="PTHR31642">
    <property type="entry name" value="TRICHOTHECENE 3-O-ACETYLTRANSFERASE"/>
    <property type="match status" value="1"/>
</dbReference>